<sequence>MFGYDEVLDGVRFAFTDRYGGASKPPYGELNLGSAAGDEADAIAENFRRLAGAFEVDPTAVIRVSQVHGRDVRVVRPGDELPVRPNPIADALVTTRTDVALCVRAADCLPVLLADRVNGVIGAAHSGRRGLYFGVVPATVEAMRALGAEQVTAVLGPYACGRCYEVPEEMRAEVAERAPASYAETSWGTPSIDVAAGVVAQLNELGCAVIDATKCTIESEDLYSYRREGPVSGRMAGLVRLAP</sequence>
<dbReference type="InterPro" id="IPR003730">
    <property type="entry name" value="Cu_polyphenol_OxRdtase"/>
</dbReference>
<dbReference type="NCBIfam" id="TIGR00726">
    <property type="entry name" value="peptidoglycan editing factor PgeF"/>
    <property type="match status" value="1"/>
</dbReference>
<keyword evidence="6" id="KW-0378">Hydrolase</keyword>
<dbReference type="EMBL" id="SLWM01000002">
    <property type="protein sequence ID" value="TCO29629.1"/>
    <property type="molecule type" value="Genomic_DNA"/>
</dbReference>
<dbReference type="Gene3D" id="3.60.140.10">
    <property type="entry name" value="CNF1/YfiH-like putative cysteine hydrolases"/>
    <property type="match status" value="1"/>
</dbReference>
<name>A0ABY2BSP3_9ACTN</name>
<keyword evidence="8" id="KW-0186">Copper</keyword>
<dbReference type="CDD" id="cd16833">
    <property type="entry name" value="YfiH"/>
    <property type="match status" value="1"/>
</dbReference>
<evidence type="ECO:0000256" key="7">
    <source>
        <dbReference type="ARBA" id="ARBA00022833"/>
    </source>
</evidence>
<keyword evidence="14" id="KW-1185">Reference proteome</keyword>
<comment type="function">
    <text evidence="2">Purine nucleoside enzyme that catalyzes the phosphorolysis of adenosine and inosine nucleosides, yielding D-ribose 1-phosphate and the respective free bases, adenine and hypoxanthine. Also catalyzes the phosphorolysis of S-methyl-5'-thioadenosine into adenine and S-methyl-5-thio-alpha-D-ribose 1-phosphate. Also has adenosine deaminase activity.</text>
</comment>
<evidence type="ECO:0000256" key="10">
    <source>
        <dbReference type="ARBA" id="ARBA00048968"/>
    </source>
</evidence>
<dbReference type="Pfam" id="PF02578">
    <property type="entry name" value="Cu-oxidase_4"/>
    <property type="match status" value="1"/>
</dbReference>
<comment type="catalytic activity">
    <reaction evidence="1">
        <text>inosine + phosphate = alpha-D-ribose 1-phosphate + hypoxanthine</text>
        <dbReference type="Rhea" id="RHEA:27646"/>
        <dbReference type="ChEBI" id="CHEBI:17368"/>
        <dbReference type="ChEBI" id="CHEBI:17596"/>
        <dbReference type="ChEBI" id="CHEBI:43474"/>
        <dbReference type="ChEBI" id="CHEBI:57720"/>
        <dbReference type="EC" id="2.4.2.1"/>
    </reaction>
    <physiologicalReaction direction="left-to-right" evidence="1">
        <dbReference type="Rhea" id="RHEA:27647"/>
    </physiologicalReaction>
</comment>
<evidence type="ECO:0000256" key="3">
    <source>
        <dbReference type="ARBA" id="ARBA00007353"/>
    </source>
</evidence>
<comment type="catalytic activity">
    <reaction evidence="9">
        <text>adenosine + H2O + H(+) = inosine + NH4(+)</text>
        <dbReference type="Rhea" id="RHEA:24408"/>
        <dbReference type="ChEBI" id="CHEBI:15377"/>
        <dbReference type="ChEBI" id="CHEBI:15378"/>
        <dbReference type="ChEBI" id="CHEBI:16335"/>
        <dbReference type="ChEBI" id="CHEBI:17596"/>
        <dbReference type="ChEBI" id="CHEBI:28938"/>
        <dbReference type="EC" id="3.5.4.4"/>
    </reaction>
    <physiologicalReaction direction="left-to-right" evidence="9">
        <dbReference type="Rhea" id="RHEA:24409"/>
    </physiologicalReaction>
</comment>
<dbReference type="RefSeq" id="WP_132188016.1">
    <property type="nucleotide sequence ID" value="NZ_SLWM01000002.1"/>
</dbReference>
<gene>
    <name evidence="13" type="ORF">EV644_102349</name>
</gene>
<comment type="catalytic activity">
    <reaction evidence="10">
        <text>adenosine + phosphate = alpha-D-ribose 1-phosphate + adenine</text>
        <dbReference type="Rhea" id="RHEA:27642"/>
        <dbReference type="ChEBI" id="CHEBI:16335"/>
        <dbReference type="ChEBI" id="CHEBI:16708"/>
        <dbReference type="ChEBI" id="CHEBI:43474"/>
        <dbReference type="ChEBI" id="CHEBI:57720"/>
        <dbReference type="EC" id="2.4.2.1"/>
    </reaction>
    <physiologicalReaction direction="left-to-right" evidence="10">
        <dbReference type="Rhea" id="RHEA:27643"/>
    </physiologicalReaction>
</comment>
<evidence type="ECO:0000256" key="11">
    <source>
        <dbReference type="ARBA" id="ARBA00049893"/>
    </source>
</evidence>
<comment type="caution">
    <text evidence="13">The sequence shown here is derived from an EMBL/GenBank/DDBJ whole genome shotgun (WGS) entry which is preliminary data.</text>
</comment>
<evidence type="ECO:0000256" key="6">
    <source>
        <dbReference type="ARBA" id="ARBA00022801"/>
    </source>
</evidence>
<dbReference type="PANTHER" id="PTHR30616">
    <property type="entry name" value="UNCHARACTERIZED PROTEIN YFIH"/>
    <property type="match status" value="1"/>
</dbReference>
<evidence type="ECO:0000256" key="12">
    <source>
        <dbReference type="RuleBase" id="RU361274"/>
    </source>
</evidence>
<keyword evidence="5" id="KW-0479">Metal-binding</keyword>
<evidence type="ECO:0000256" key="9">
    <source>
        <dbReference type="ARBA" id="ARBA00047989"/>
    </source>
</evidence>
<evidence type="ECO:0000256" key="8">
    <source>
        <dbReference type="ARBA" id="ARBA00023008"/>
    </source>
</evidence>
<accession>A0ABY2BSP3</accession>
<evidence type="ECO:0000256" key="4">
    <source>
        <dbReference type="ARBA" id="ARBA00022679"/>
    </source>
</evidence>
<reference evidence="13 14" key="1">
    <citation type="journal article" date="2015" name="Stand. Genomic Sci.">
        <title>Genomic Encyclopedia of Bacterial and Archaeal Type Strains, Phase III: the genomes of soil and plant-associated and newly described type strains.</title>
        <authorList>
            <person name="Whitman W.B."/>
            <person name="Woyke T."/>
            <person name="Klenk H.P."/>
            <person name="Zhou Y."/>
            <person name="Lilburn T.G."/>
            <person name="Beck B.J."/>
            <person name="De Vos P."/>
            <person name="Vandamme P."/>
            <person name="Eisen J.A."/>
            <person name="Garrity G."/>
            <person name="Hugenholtz P."/>
            <person name="Kyrpides N.C."/>
        </authorList>
    </citation>
    <scope>NUCLEOTIDE SEQUENCE [LARGE SCALE GENOMIC DNA]</scope>
    <source>
        <strain evidence="13 14">VKM Ac-2538</strain>
    </source>
</reference>
<evidence type="ECO:0000313" key="13">
    <source>
        <dbReference type="EMBL" id="TCO29629.1"/>
    </source>
</evidence>
<dbReference type="SUPFAM" id="SSF64438">
    <property type="entry name" value="CNF1/YfiH-like putative cysteine hydrolases"/>
    <property type="match status" value="1"/>
</dbReference>
<organism evidence="13 14">
    <name type="scientific">Kribbella orskensis</name>
    <dbReference type="NCBI Taxonomy" id="2512216"/>
    <lineage>
        <taxon>Bacteria</taxon>
        <taxon>Bacillati</taxon>
        <taxon>Actinomycetota</taxon>
        <taxon>Actinomycetes</taxon>
        <taxon>Propionibacteriales</taxon>
        <taxon>Kribbellaceae</taxon>
        <taxon>Kribbella</taxon>
    </lineage>
</organism>
<evidence type="ECO:0000313" key="14">
    <source>
        <dbReference type="Proteomes" id="UP000295818"/>
    </source>
</evidence>
<comment type="similarity">
    <text evidence="3 12">Belongs to the purine nucleoside phosphorylase YfiH/LACC1 family.</text>
</comment>
<keyword evidence="4" id="KW-0808">Transferase</keyword>
<dbReference type="Proteomes" id="UP000295818">
    <property type="component" value="Unassembled WGS sequence"/>
</dbReference>
<evidence type="ECO:0000256" key="5">
    <source>
        <dbReference type="ARBA" id="ARBA00022723"/>
    </source>
</evidence>
<protein>
    <recommendedName>
        <fullName evidence="12">Purine nucleoside phosphorylase</fullName>
    </recommendedName>
</protein>
<keyword evidence="7" id="KW-0862">Zinc</keyword>
<dbReference type="PANTHER" id="PTHR30616:SF2">
    <property type="entry name" value="PURINE NUCLEOSIDE PHOSPHORYLASE LACC1"/>
    <property type="match status" value="1"/>
</dbReference>
<comment type="catalytic activity">
    <reaction evidence="11">
        <text>S-methyl-5'-thioadenosine + phosphate = 5-(methylsulfanyl)-alpha-D-ribose 1-phosphate + adenine</text>
        <dbReference type="Rhea" id="RHEA:11852"/>
        <dbReference type="ChEBI" id="CHEBI:16708"/>
        <dbReference type="ChEBI" id="CHEBI:17509"/>
        <dbReference type="ChEBI" id="CHEBI:43474"/>
        <dbReference type="ChEBI" id="CHEBI:58533"/>
        <dbReference type="EC" id="2.4.2.28"/>
    </reaction>
    <physiologicalReaction direction="left-to-right" evidence="11">
        <dbReference type="Rhea" id="RHEA:11853"/>
    </physiologicalReaction>
</comment>
<proteinExistence type="inferred from homology"/>
<dbReference type="InterPro" id="IPR038371">
    <property type="entry name" value="Cu_polyphenol_OxRdtase_sf"/>
</dbReference>
<evidence type="ECO:0000256" key="1">
    <source>
        <dbReference type="ARBA" id="ARBA00000553"/>
    </source>
</evidence>
<evidence type="ECO:0000256" key="2">
    <source>
        <dbReference type="ARBA" id="ARBA00003215"/>
    </source>
</evidence>
<dbReference type="InterPro" id="IPR011324">
    <property type="entry name" value="Cytotoxic_necrot_fac-like_cat"/>
</dbReference>